<dbReference type="Proteomes" id="UP000290527">
    <property type="component" value="Unassembled WGS sequence"/>
</dbReference>
<dbReference type="SUPFAM" id="SSF56281">
    <property type="entry name" value="Metallo-hydrolase/oxidoreductase"/>
    <property type="match status" value="1"/>
</dbReference>
<dbReference type="InterPro" id="IPR050855">
    <property type="entry name" value="NDM-1-like"/>
</dbReference>
<name>A0A401HPI9_9EURY</name>
<dbReference type="InterPro" id="IPR001279">
    <property type="entry name" value="Metallo-B-lactamas"/>
</dbReference>
<accession>A0A401HPI9</accession>
<dbReference type="EMBL" id="BFAX01000002">
    <property type="protein sequence ID" value="GBF36176.1"/>
    <property type="molecule type" value="Genomic_DNA"/>
</dbReference>
<reference evidence="2 3" key="1">
    <citation type="journal article" date="2019" name="Int. J. Syst. Evol. Microbiol.">
        <title>Methanofervidicoccus abyssi gen. nov., sp. nov., a hydrogenotrophic methanogen, isolated from a hydrothermal vent chimney in the Mid-Cayman Spreading Center, the Caribbean Sea.</title>
        <authorList>
            <person name="Sakai S."/>
            <person name="Takaki Y."/>
            <person name="Miyazaki M."/>
            <person name="Ogawara M."/>
            <person name="Yanagawa K."/>
            <person name="Miyazaki J."/>
            <person name="Takai K."/>
        </authorList>
    </citation>
    <scope>NUCLEOTIDE SEQUENCE [LARGE SCALE GENOMIC DNA]</scope>
    <source>
        <strain evidence="2 3">HHB</strain>
    </source>
</reference>
<keyword evidence="3" id="KW-1185">Reference proteome</keyword>
<proteinExistence type="predicted"/>
<sequence length="188" mass="21400">MLKLLYEGKLVRADSRILEASSSVTLIKTERYCIVVDTSSRDKRDVIIKGLEKLNMSPRDIDIVINTHRHWDHIENNDLFKSAEVINYKNYRSLKDKEIEILETPGHTWDSISVVYGDYIVVGDAAPLKDNIIKEVAPGINVDRELALNTLRRIKSLGKHIITGHDGIYFQETLLNTGRTKKSHSSLS</sequence>
<dbReference type="Pfam" id="PF00753">
    <property type="entry name" value="Lactamase_B"/>
    <property type="match status" value="1"/>
</dbReference>
<evidence type="ECO:0000313" key="3">
    <source>
        <dbReference type="Proteomes" id="UP000290527"/>
    </source>
</evidence>
<dbReference type="InterPro" id="IPR036866">
    <property type="entry name" value="RibonucZ/Hydroxyglut_hydro"/>
</dbReference>
<dbReference type="SMART" id="SM00849">
    <property type="entry name" value="Lactamase_B"/>
    <property type="match status" value="1"/>
</dbReference>
<comment type="caution">
    <text evidence="2">The sequence shown here is derived from an EMBL/GenBank/DDBJ whole genome shotgun (WGS) entry which is preliminary data.</text>
</comment>
<protein>
    <recommendedName>
        <fullName evidence="1">Metallo-beta-lactamase domain-containing protein</fullName>
    </recommendedName>
</protein>
<evidence type="ECO:0000313" key="2">
    <source>
        <dbReference type="EMBL" id="GBF36176.1"/>
    </source>
</evidence>
<gene>
    <name evidence="2" type="ORF">MHHB_P0401</name>
</gene>
<dbReference type="AlphaFoldDB" id="A0A401HPI9"/>
<dbReference type="OrthoDB" id="197151at2157"/>
<dbReference type="PANTHER" id="PTHR42951:SF18">
    <property type="entry name" value="METALLO-HYDROLASE MJ0296-RELATED"/>
    <property type="match status" value="1"/>
</dbReference>
<dbReference type="PANTHER" id="PTHR42951">
    <property type="entry name" value="METALLO-BETA-LACTAMASE DOMAIN-CONTAINING"/>
    <property type="match status" value="1"/>
</dbReference>
<feature type="domain" description="Metallo-beta-lactamase" evidence="1">
    <location>
        <begin position="21"/>
        <end position="165"/>
    </location>
</feature>
<evidence type="ECO:0000259" key="1">
    <source>
        <dbReference type="SMART" id="SM00849"/>
    </source>
</evidence>
<dbReference type="Gene3D" id="3.60.15.10">
    <property type="entry name" value="Ribonuclease Z/Hydroxyacylglutathione hydrolase-like"/>
    <property type="match status" value="2"/>
</dbReference>
<organism evidence="2 3">
    <name type="scientific">Methanofervidicoccus abyssi</name>
    <dbReference type="NCBI Taxonomy" id="2082189"/>
    <lineage>
        <taxon>Archaea</taxon>
        <taxon>Methanobacteriati</taxon>
        <taxon>Methanobacteriota</taxon>
        <taxon>Methanomada group</taxon>
        <taxon>Methanococci</taxon>
        <taxon>Methanococcales</taxon>
        <taxon>Methanofervidicoccus</taxon>
    </lineage>
</organism>
<dbReference type="RefSeq" id="WP_131006959.1">
    <property type="nucleotide sequence ID" value="NZ_BFAX01000002.1"/>
</dbReference>